<feature type="compositionally biased region" description="Acidic residues" evidence="2">
    <location>
        <begin position="80"/>
        <end position="89"/>
    </location>
</feature>
<dbReference type="EMBL" id="CAUYUJ010008064">
    <property type="protein sequence ID" value="CAK0822770.1"/>
    <property type="molecule type" value="Genomic_DNA"/>
</dbReference>
<feature type="compositionally biased region" description="Low complexity" evidence="2">
    <location>
        <begin position="90"/>
        <end position="107"/>
    </location>
</feature>
<evidence type="ECO:0000256" key="1">
    <source>
        <dbReference type="SAM" id="Coils"/>
    </source>
</evidence>
<name>A0ABN9RUS6_9DINO</name>
<feature type="non-terminal residue" evidence="3">
    <location>
        <position position="259"/>
    </location>
</feature>
<feature type="region of interest" description="Disordered" evidence="2">
    <location>
        <begin position="239"/>
        <end position="259"/>
    </location>
</feature>
<evidence type="ECO:0000256" key="2">
    <source>
        <dbReference type="SAM" id="MobiDB-lite"/>
    </source>
</evidence>
<gene>
    <name evidence="3" type="ORF">PCOR1329_LOCUS23700</name>
</gene>
<protein>
    <submittedName>
        <fullName evidence="3">Uncharacterized protein</fullName>
    </submittedName>
</protein>
<reference evidence="3" key="1">
    <citation type="submission" date="2023-10" db="EMBL/GenBank/DDBJ databases">
        <authorList>
            <person name="Chen Y."/>
            <person name="Shah S."/>
            <person name="Dougan E. K."/>
            <person name="Thang M."/>
            <person name="Chan C."/>
        </authorList>
    </citation>
    <scope>NUCLEOTIDE SEQUENCE [LARGE SCALE GENOMIC DNA]</scope>
</reference>
<proteinExistence type="predicted"/>
<feature type="region of interest" description="Disordered" evidence="2">
    <location>
        <begin position="77"/>
        <end position="143"/>
    </location>
</feature>
<dbReference type="Proteomes" id="UP001189429">
    <property type="component" value="Unassembled WGS sequence"/>
</dbReference>
<keyword evidence="4" id="KW-1185">Reference proteome</keyword>
<accession>A0ABN9RUS6</accession>
<comment type="caution">
    <text evidence="3">The sequence shown here is derived from an EMBL/GenBank/DDBJ whole genome shotgun (WGS) entry which is preliminary data.</text>
</comment>
<organism evidence="3 4">
    <name type="scientific">Prorocentrum cordatum</name>
    <dbReference type="NCBI Taxonomy" id="2364126"/>
    <lineage>
        <taxon>Eukaryota</taxon>
        <taxon>Sar</taxon>
        <taxon>Alveolata</taxon>
        <taxon>Dinophyceae</taxon>
        <taxon>Prorocentrales</taxon>
        <taxon>Prorocentraceae</taxon>
        <taxon>Prorocentrum</taxon>
    </lineage>
</organism>
<keyword evidence="1" id="KW-0175">Coiled coil</keyword>
<evidence type="ECO:0000313" key="3">
    <source>
        <dbReference type="EMBL" id="CAK0822770.1"/>
    </source>
</evidence>
<feature type="non-terminal residue" evidence="3">
    <location>
        <position position="1"/>
    </location>
</feature>
<sequence length="259" mass="27676">VSWAAWCSRSFDMALQGPCILLAQPCRTGRPSSSSWFRLEEDAEEQQGCRGGAEGVCWQALMQRFPSLLELYPGAALSDSEGEEPEAEAPEAGAGTPQEPAGQPAARSGGGSSAATPAPPAPVAPQGSPGGEGAGTARPDRARAELRSWAAAQQEVDRARRALEQRERDVAQRECAAARVERRQALAARRLEELRQRLDEYGEDIGEGIADLAAQRRALRGERRRGEVRLRGPACSGLARTDGYWMPPRSGAGKCARSG</sequence>
<feature type="coiled-coil region" evidence="1">
    <location>
        <begin position="149"/>
        <end position="204"/>
    </location>
</feature>
<evidence type="ECO:0000313" key="4">
    <source>
        <dbReference type="Proteomes" id="UP001189429"/>
    </source>
</evidence>